<reference evidence="2 3" key="1">
    <citation type="submission" date="2018-10" db="EMBL/GenBank/DDBJ databases">
        <title>Thermophilic Lithotrophy and Phototrophy in an Intertidal, Iron-rich, Geothermal Spring.</title>
        <authorList>
            <person name="Ward L.M."/>
            <person name="Idei A."/>
            <person name="Nakagawa M."/>
            <person name="Ueno Y."/>
            <person name="Fischer W."/>
            <person name="Mcglynn S.E."/>
        </authorList>
    </citation>
    <scope>NUCLEOTIDE SEQUENCE [LARGE SCALE GENOMIC DNA]</scope>
    <source>
        <strain evidence="2">J137</strain>
    </source>
</reference>
<evidence type="ECO:0000259" key="1">
    <source>
        <dbReference type="PROSITE" id="PS50162"/>
    </source>
</evidence>
<dbReference type="SUPFAM" id="SSF52540">
    <property type="entry name" value="P-loop containing nucleoside triphosphate hydrolases"/>
    <property type="match status" value="1"/>
</dbReference>
<sequence>DIDIIEHFIEKNSKRFKIIFIDSIQTLFTTTVSSPTGSVSQILECTNFLVNISKKFNIITFIIGHVTKSGEVAGPKMLEHMVDTVIYFEGEKRFELRVVRVEKNRFGPTDEVGIFRMTSDGLVEVRDTKELFENNLPDAPGSVFCMVLEGNRPVVVEVQALVAKSHLPQPRRTSSGFDFSRMNILIAVIEKTLGLNLSTHDVYTNVTGGIKVADAALDLAFVASVLSSLKNKAFPRSSVFFGEVGLTGEVRKVWLEEKRVKEARRIGFVTIVNHSAVKNIKNLL</sequence>
<dbReference type="EMBL" id="RFKV01000075">
    <property type="protein sequence ID" value="RMD76991.1"/>
    <property type="molecule type" value="Genomic_DNA"/>
</dbReference>
<dbReference type="PROSITE" id="PS50162">
    <property type="entry name" value="RECA_2"/>
    <property type="match status" value="1"/>
</dbReference>
<dbReference type="InterPro" id="IPR027417">
    <property type="entry name" value="P-loop_NTPase"/>
</dbReference>
<dbReference type="SUPFAM" id="SSF54211">
    <property type="entry name" value="Ribosomal protein S5 domain 2-like"/>
    <property type="match status" value="1"/>
</dbReference>
<name>A0A3M0Z1T5_9BACT</name>
<dbReference type="PANTHER" id="PTHR32472:SF10">
    <property type="entry name" value="DNA REPAIR PROTEIN RADA-LIKE PROTEIN"/>
    <property type="match status" value="1"/>
</dbReference>
<dbReference type="Proteomes" id="UP000269410">
    <property type="component" value="Unassembled WGS sequence"/>
</dbReference>
<dbReference type="GO" id="GO:0005829">
    <property type="term" value="C:cytosol"/>
    <property type="evidence" value="ECO:0007669"/>
    <property type="project" value="TreeGrafter"/>
</dbReference>
<dbReference type="InterPro" id="IPR020568">
    <property type="entry name" value="Ribosomal_Su5_D2-typ_SF"/>
</dbReference>
<evidence type="ECO:0000313" key="2">
    <source>
        <dbReference type="EMBL" id="RMD76991.1"/>
    </source>
</evidence>
<feature type="domain" description="RecA family profile 1" evidence="1">
    <location>
        <begin position="1"/>
        <end position="66"/>
    </location>
</feature>
<dbReference type="GO" id="GO:0003677">
    <property type="term" value="F:DNA binding"/>
    <property type="evidence" value="ECO:0007669"/>
    <property type="project" value="InterPro"/>
</dbReference>
<dbReference type="PANTHER" id="PTHR32472">
    <property type="entry name" value="DNA REPAIR PROTEIN RADA"/>
    <property type="match status" value="1"/>
</dbReference>
<dbReference type="InterPro" id="IPR014721">
    <property type="entry name" value="Ribsml_uS5_D2-typ_fold_subgr"/>
</dbReference>
<dbReference type="GO" id="GO:0140664">
    <property type="term" value="F:ATP-dependent DNA damage sensor activity"/>
    <property type="evidence" value="ECO:0007669"/>
    <property type="project" value="InterPro"/>
</dbReference>
<dbReference type="GO" id="GO:0005524">
    <property type="term" value="F:ATP binding"/>
    <property type="evidence" value="ECO:0007669"/>
    <property type="project" value="InterPro"/>
</dbReference>
<dbReference type="InterPro" id="IPR020588">
    <property type="entry name" value="RecA_ATP-bd"/>
</dbReference>
<dbReference type="AlphaFoldDB" id="A0A3M0Z1T5"/>
<accession>A0A3M0Z1T5</accession>
<dbReference type="GO" id="GO:0000725">
    <property type="term" value="P:recombinational repair"/>
    <property type="evidence" value="ECO:0007669"/>
    <property type="project" value="TreeGrafter"/>
</dbReference>
<dbReference type="Gene3D" id="3.40.50.300">
    <property type="entry name" value="P-loop containing nucleotide triphosphate hydrolases"/>
    <property type="match status" value="1"/>
</dbReference>
<organism evidence="2 3">
    <name type="scientific">Candidatus Dojkabacteria bacterium</name>
    <dbReference type="NCBI Taxonomy" id="2099670"/>
    <lineage>
        <taxon>Bacteria</taxon>
        <taxon>Candidatus Dojkabacteria</taxon>
    </lineage>
</organism>
<proteinExistence type="predicted"/>
<evidence type="ECO:0000313" key="3">
    <source>
        <dbReference type="Proteomes" id="UP000269410"/>
    </source>
</evidence>
<gene>
    <name evidence="2" type="primary">radA</name>
    <name evidence="2" type="ORF">D6810_02320</name>
</gene>
<dbReference type="Gene3D" id="3.30.230.10">
    <property type="match status" value="1"/>
</dbReference>
<feature type="non-terminal residue" evidence="2">
    <location>
        <position position="1"/>
    </location>
</feature>
<dbReference type="PRINTS" id="PR01874">
    <property type="entry name" value="DNAREPAIRADA"/>
</dbReference>
<protein>
    <submittedName>
        <fullName evidence="2">DNA repair protein RadA</fullName>
    </submittedName>
</protein>
<comment type="caution">
    <text evidence="2">The sequence shown here is derived from an EMBL/GenBank/DDBJ whole genome shotgun (WGS) entry which is preliminary data.</text>
</comment>